<sequence length="371" mass="41138">MVIKEAARILFVDLKAEYESLRTEVNQAIQRVLESGNFILGQEVASFEKEFSSYLGTEYAVGVASGTDALTLSLKALDIKETEGVIIPANVYPTAFGVSLSGVQLQLADVNPSNLNLSIDSIKNAIRPNTRAIVVVHLYGNPAVVDEISEFAKGKGIYLVEDCAQAAGADFGQKKLGTFGDISCFSFYPTKNLGACGDGGMVVTNNEGLAQRVKSLRMYGETERYKSTEIGQNSRLDEIQAAILRAKLPYLDRFNAKRKILAKLYIDLLRDMPIRVANHKRVCESVHHLFPIIVEKRDELQEFLKANDIAVGVHYPVCVHETPAFENLGYANGDFPVSELASRHILSLPMYQNLTFEEVERVCCKIEQFFK</sequence>
<dbReference type="InterPro" id="IPR015424">
    <property type="entry name" value="PyrdxlP-dep_Trfase"/>
</dbReference>
<evidence type="ECO:0000256" key="6">
    <source>
        <dbReference type="SAM" id="Coils"/>
    </source>
</evidence>
<evidence type="ECO:0000256" key="4">
    <source>
        <dbReference type="PIRSR" id="PIRSR000390-2"/>
    </source>
</evidence>
<dbReference type="Gene3D" id="3.40.640.10">
    <property type="entry name" value="Type I PLP-dependent aspartate aminotransferase-like (Major domain)"/>
    <property type="match status" value="1"/>
</dbReference>
<keyword evidence="1 4" id="KW-0663">Pyridoxal phosphate</keyword>
<dbReference type="GO" id="GO:0030170">
    <property type="term" value="F:pyridoxal phosphate binding"/>
    <property type="evidence" value="ECO:0007669"/>
    <property type="project" value="TreeGrafter"/>
</dbReference>
<feature type="active site" description="Proton acceptor" evidence="3">
    <location>
        <position position="191"/>
    </location>
</feature>
<accession>A0A1G1VD79</accession>
<reference evidence="7 8" key="1">
    <citation type="journal article" date="2016" name="Nat. Commun.">
        <title>Thousands of microbial genomes shed light on interconnected biogeochemical processes in an aquifer system.</title>
        <authorList>
            <person name="Anantharaman K."/>
            <person name="Brown C.T."/>
            <person name="Hug L.A."/>
            <person name="Sharon I."/>
            <person name="Castelle C.J."/>
            <person name="Probst A.J."/>
            <person name="Thomas B.C."/>
            <person name="Singh A."/>
            <person name="Wilkins M.J."/>
            <person name="Karaoz U."/>
            <person name="Brodie E.L."/>
            <person name="Williams K.H."/>
            <person name="Hubbard S.S."/>
            <person name="Banfield J.F."/>
        </authorList>
    </citation>
    <scope>NUCLEOTIDE SEQUENCE [LARGE SCALE GENOMIC DNA]</scope>
</reference>
<dbReference type="PANTHER" id="PTHR30244:SF36">
    <property type="entry name" value="3-OXO-GLUCOSE-6-PHOSPHATE:GLUTAMATE AMINOTRANSFERASE"/>
    <property type="match status" value="1"/>
</dbReference>
<evidence type="ECO:0000256" key="2">
    <source>
        <dbReference type="ARBA" id="ARBA00037999"/>
    </source>
</evidence>
<evidence type="ECO:0000256" key="5">
    <source>
        <dbReference type="RuleBase" id="RU004508"/>
    </source>
</evidence>
<evidence type="ECO:0000256" key="3">
    <source>
        <dbReference type="PIRSR" id="PIRSR000390-1"/>
    </source>
</evidence>
<keyword evidence="6" id="KW-0175">Coiled coil</keyword>
<organism evidence="7 8">
    <name type="scientific">Candidatus Blackburnbacteria bacterium RIFCSPLOWO2_01_FULL_40_20</name>
    <dbReference type="NCBI Taxonomy" id="1797519"/>
    <lineage>
        <taxon>Bacteria</taxon>
        <taxon>Candidatus Blackburniibacteriota</taxon>
    </lineage>
</organism>
<dbReference type="Proteomes" id="UP000178659">
    <property type="component" value="Unassembled WGS sequence"/>
</dbReference>
<dbReference type="AlphaFoldDB" id="A0A1G1VD79"/>
<name>A0A1G1VD79_9BACT</name>
<dbReference type="Pfam" id="PF01041">
    <property type="entry name" value="DegT_DnrJ_EryC1"/>
    <property type="match status" value="1"/>
</dbReference>
<comment type="similarity">
    <text evidence="2 5">Belongs to the DegT/DnrJ/EryC1 family.</text>
</comment>
<evidence type="ECO:0000256" key="1">
    <source>
        <dbReference type="ARBA" id="ARBA00022898"/>
    </source>
</evidence>
<dbReference type="PIRSF" id="PIRSF000390">
    <property type="entry name" value="PLP_StrS"/>
    <property type="match status" value="1"/>
</dbReference>
<evidence type="ECO:0000313" key="7">
    <source>
        <dbReference type="EMBL" id="OGY13216.1"/>
    </source>
</evidence>
<dbReference type="PANTHER" id="PTHR30244">
    <property type="entry name" value="TRANSAMINASE"/>
    <property type="match status" value="1"/>
</dbReference>
<protein>
    <recommendedName>
        <fullName evidence="9">Erythromycin biosynthesis sensory transduction protein eryC1</fullName>
    </recommendedName>
</protein>
<dbReference type="InterPro" id="IPR015422">
    <property type="entry name" value="PyrdxlP-dep_Trfase_small"/>
</dbReference>
<dbReference type="InterPro" id="IPR000653">
    <property type="entry name" value="DegT/StrS_aminotransferase"/>
</dbReference>
<comment type="caution">
    <text evidence="7">The sequence shown here is derived from an EMBL/GenBank/DDBJ whole genome shotgun (WGS) entry which is preliminary data.</text>
</comment>
<evidence type="ECO:0000313" key="8">
    <source>
        <dbReference type="Proteomes" id="UP000178659"/>
    </source>
</evidence>
<dbReference type="SUPFAM" id="SSF53383">
    <property type="entry name" value="PLP-dependent transferases"/>
    <property type="match status" value="1"/>
</dbReference>
<dbReference type="EMBL" id="MHCC01000018">
    <property type="protein sequence ID" value="OGY13216.1"/>
    <property type="molecule type" value="Genomic_DNA"/>
</dbReference>
<dbReference type="GO" id="GO:0008483">
    <property type="term" value="F:transaminase activity"/>
    <property type="evidence" value="ECO:0007669"/>
    <property type="project" value="TreeGrafter"/>
</dbReference>
<dbReference type="Gene3D" id="3.90.1150.10">
    <property type="entry name" value="Aspartate Aminotransferase, domain 1"/>
    <property type="match status" value="1"/>
</dbReference>
<feature type="modified residue" description="N6-(pyridoxal phosphate)lysine" evidence="4">
    <location>
        <position position="191"/>
    </location>
</feature>
<proteinExistence type="inferred from homology"/>
<feature type="coiled-coil region" evidence="6">
    <location>
        <begin position="4"/>
        <end position="31"/>
    </location>
</feature>
<gene>
    <name evidence="7" type="ORF">A3A77_01425</name>
</gene>
<evidence type="ECO:0008006" key="9">
    <source>
        <dbReference type="Google" id="ProtNLM"/>
    </source>
</evidence>
<dbReference type="InterPro" id="IPR015421">
    <property type="entry name" value="PyrdxlP-dep_Trfase_major"/>
</dbReference>
<dbReference type="GO" id="GO:0000271">
    <property type="term" value="P:polysaccharide biosynthetic process"/>
    <property type="evidence" value="ECO:0007669"/>
    <property type="project" value="TreeGrafter"/>
</dbReference>
<dbReference type="CDD" id="cd00616">
    <property type="entry name" value="AHBA_syn"/>
    <property type="match status" value="1"/>
</dbReference>